<accession>A0ACA9LPU2</accession>
<reference evidence="1" key="1">
    <citation type="submission" date="2021-06" db="EMBL/GenBank/DDBJ databases">
        <authorList>
            <person name="Kallberg Y."/>
            <person name="Tangrot J."/>
            <person name="Rosling A."/>
        </authorList>
    </citation>
    <scope>NUCLEOTIDE SEQUENCE</scope>
    <source>
        <strain evidence="1">28 12/20/2015</strain>
    </source>
</reference>
<feature type="non-terminal residue" evidence="1">
    <location>
        <position position="132"/>
    </location>
</feature>
<keyword evidence="2" id="KW-1185">Reference proteome</keyword>
<evidence type="ECO:0000313" key="2">
    <source>
        <dbReference type="Proteomes" id="UP000789366"/>
    </source>
</evidence>
<sequence length="132" mass="15636">MSQTIRYLYMNHGGRKQAVIEVRSEANQCCCTTYILLESGYEYMIKIHQNLQSEFNKAKDERDKLKRENDKLKEEAKQNEKSNNDLINKIEQALINLGVKFNKNETLKQKTEKLIKATEEEFLFLLRCSQRK</sequence>
<dbReference type="Proteomes" id="UP000789366">
    <property type="component" value="Unassembled WGS sequence"/>
</dbReference>
<gene>
    <name evidence="1" type="ORF">SPELUC_LOCUS4836</name>
</gene>
<name>A0ACA9LPU2_9GLOM</name>
<protein>
    <submittedName>
        <fullName evidence="1">17766_t:CDS:1</fullName>
    </submittedName>
</protein>
<dbReference type="EMBL" id="CAJVPW010004525">
    <property type="protein sequence ID" value="CAG8541790.1"/>
    <property type="molecule type" value="Genomic_DNA"/>
</dbReference>
<proteinExistence type="predicted"/>
<comment type="caution">
    <text evidence="1">The sequence shown here is derived from an EMBL/GenBank/DDBJ whole genome shotgun (WGS) entry which is preliminary data.</text>
</comment>
<organism evidence="1 2">
    <name type="scientific">Cetraspora pellucida</name>
    <dbReference type="NCBI Taxonomy" id="1433469"/>
    <lineage>
        <taxon>Eukaryota</taxon>
        <taxon>Fungi</taxon>
        <taxon>Fungi incertae sedis</taxon>
        <taxon>Mucoromycota</taxon>
        <taxon>Glomeromycotina</taxon>
        <taxon>Glomeromycetes</taxon>
        <taxon>Diversisporales</taxon>
        <taxon>Gigasporaceae</taxon>
        <taxon>Cetraspora</taxon>
    </lineage>
</organism>
<evidence type="ECO:0000313" key="1">
    <source>
        <dbReference type="EMBL" id="CAG8541790.1"/>
    </source>
</evidence>